<feature type="binding site" evidence="4">
    <location>
        <begin position="37"/>
        <end position="39"/>
    </location>
    <ligand>
        <name>N(1)-(5-phospho-beta-D-ribosyl)glycinamide</name>
        <dbReference type="ChEBI" id="CHEBI:143788"/>
    </ligand>
</feature>
<feature type="site" description="Raises pKa of active site His" evidence="4">
    <location>
        <position position="170"/>
    </location>
</feature>
<dbReference type="InterPro" id="IPR004607">
    <property type="entry name" value="GART"/>
</dbReference>
<dbReference type="CDD" id="cd08645">
    <property type="entry name" value="FMT_core_GART"/>
    <property type="match status" value="1"/>
</dbReference>
<keyword evidence="3 4" id="KW-0658">Purine biosynthesis</keyword>
<evidence type="ECO:0000259" key="5">
    <source>
        <dbReference type="Pfam" id="PF00551"/>
    </source>
</evidence>
<dbReference type="EMBL" id="BDGE01000034">
    <property type="protein sequence ID" value="GBE92223.1"/>
    <property type="molecule type" value="Genomic_DNA"/>
</dbReference>
<proteinExistence type="inferred from homology"/>
<dbReference type="AlphaFoldDB" id="A0A2H6LGC1"/>
<gene>
    <name evidence="4" type="primary">purN</name>
    <name evidence="6" type="ORF">NCWK1_1977</name>
</gene>
<dbReference type="GO" id="GO:0005829">
    <property type="term" value="C:cytosol"/>
    <property type="evidence" value="ECO:0007669"/>
    <property type="project" value="TreeGrafter"/>
</dbReference>
<feature type="domain" description="Formyl transferase N-terminal" evidence="5">
    <location>
        <begin position="29"/>
        <end position="205"/>
    </location>
</feature>
<feature type="binding site" evidence="4">
    <location>
        <position position="132"/>
    </location>
    <ligand>
        <name>(6R)-10-formyltetrahydrofolate</name>
        <dbReference type="ChEBI" id="CHEBI:195366"/>
    </ligand>
</feature>
<dbReference type="GO" id="GO:0004644">
    <property type="term" value="F:phosphoribosylglycinamide formyltransferase activity"/>
    <property type="evidence" value="ECO:0007669"/>
    <property type="project" value="UniProtKB-UniRule"/>
</dbReference>
<evidence type="ECO:0000256" key="1">
    <source>
        <dbReference type="ARBA" id="ARBA00005054"/>
    </source>
</evidence>
<feature type="binding site" evidence="4">
    <location>
        <begin position="115"/>
        <end position="118"/>
    </location>
    <ligand>
        <name>(6R)-10-formyltetrahydrofolate</name>
        <dbReference type="ChEBI" id="CHEBI:195366"/>
    </ligand>
</feature>
<reference evidence="7" key="1">
    <citation type="journal article" date="2018" name="Genome Announc.">
        <title>Draft Genome Sequence of the Nitrogen-Fixing and Hormogonia-Inducing Cyanobacterium Nostoc cycadae Strain WK-1, Isolated from the Coralloid Roots of Cycas revoluta.</title>
        <authorList>
            <person name="Kanesaki Y."/>
            <person name="Hirose M."/>
            <person name="Hirose Y."/>
            <person name="Fujisawa T."/>
            <person name="Nakamura Y."/>
            <person name="Watanabe S."/>
            <person name="Matsunaga S."/>
            <person name="Uchida H."/>
            <person name="Murakami A."/>
        </authorList>
    </citation>
    <scope>NUCLEOTIDE SEQUENCE [LARGE SCALE GENOMIC DNA]</scope>
    <source>
        <strain evidence="7">WK-1</strain>
    </source>
</reference>
<sequence length="229" mass="24764">MTFRPDSTFSLVSPVISDRLSSSETPIKLGILASGNGSNFAAVAQAIENGQINAQIPVLIYNNPGAKAASRAANLGIETVLLNHRKYKNREALDQQIVQTLRQHDVDLVILAGWMRLVTSVLIDAFPHRIINIHPSLLPSFKGLHAVEQALQAKVTITGCTVHLVCLEVDSGPILIQAAVPVLPEDTPETLHARIQIQEHRILPQGIAIAASQLQTSLTPLSDGQKCYL</sequence>
<dbReference type="Proteomes" id="UP000236527">
    <property type="component" value="Unassembled WGS sequence"/>
</dbReference>
<dbReference type="SUPFAM" id="SSF53328">
    <property type="entry name" value="Formyltransferase"/>
    <property type="match status" value="1"/>
</dbReference>
<evidence type="ECO:0000256" key="2">
    <source>
        <dbReference type="ARBA" id="ARBA00022679"/>
    </source>
</evidence>
<dbReference type="RefSeq" id="WP_103124651.1">
    <property type="nucleotide sequence ID" value="NZ_DF978426.1"/>
</dbReference>
<dbReference type="NCBIfam" id="TIGR00639">
    <property type="entry name" value="PurN"/>
    <property type="match status" value="1"/>
</dbReference>
<accession>A0A2H6LGC1</accession>
<organism evidence="6 7">
    <name type="scientific">Nostoc cycadae WK-1</name>
    <dbReference type="NCBI Taxonomy" id="1861711"/>
    <lineage>
        <taxon>Bacteria</taxon>
        <taxon>Bacillati</taxon>
        <taxon>Cyanobacteriota</taxon>
        <taxon>Cyanophyceae</taxon>
        <taxon>Nostocales</taxon>
        <taxon>Nostocaceae</taxon>
        <taxon>Nostoc</taxon>
    </lineage>
</organism>
<comment type="catalytic activity">
    <reaction evidence="4">
        <text>N(1)-(5-phospho-beta-D-ribosyl)glycinamide + (6R)-10-formyltetrahydrofolate = N(2)-formyl-N(1)-(5-phospho-beta-D-ribosyl)glycinamide + (6S)-5,6,7,8-tetrahydrofolate + H(+)</text>
        <dbReference type="Rhea" id="RHEA:15053"/>
        <dbReference type="ChEBI" id="CHEBI:15378"/>
        <dbReference type="ChEBI" id="CHEBI:57453"/>
        <dbReference type="ChEBI" id="CHEBI:143788"/>
        <dbReference type="ChEBI" id="CHEBI:147286"/>
        <dbReference type="ChEBI" id="CHEBI:195366"/>
        <dbReference type="EC" id="2.1.2.2"/>
    </reaction>
</comment>
<dbReference type="PANTHER" id="PTHR43369">
    <property type="entry name" value="PHOSPHORIBOSYLGLYCINAMIDE FORMYLTRANSFERASE"/>
    <property type="match status" value="1"/>
</dbReference>
<feature type="binding site" evidence="4">
    <location>
        <position position="90"/>
    </location>
    <ligand>
        <name>(6R)-10-formyltetrahydrofolate</name>
        <dbReference type="ChEBI" id="CHEBI:195366"/>
    </ligand>
</feature>
<evidence type="ECO:0000313" key="6">
    <source>
        <dbReference type="EMBL" id="GBE92223.1"/>
    </source>
</evidence>
<dbReference type="InterPro" id="IPR002376">
    <property type="entry name" value="Formyl_transf_N"/>
</dbReference>
<comment type="function">
    <text evidence="4">Catalyzes the transfer of a formyl group from 10-formyltetrahydrofolate to 5-phospho-ribosyl-glycinamide (GAR), producing 5-phospho-ribosyl-N-formylglycinamide (FGAR) and tetrahydrofolate.</text>
</comment>
<evidence type="ECO:0000256" key="3">
    <source>
        <dbReference type="ARBA" id="ARBA00022755"/>
    </source>
</evidence>
<dbReference type="HAMAP" id="MF_01930">
    <property type="entry name" value="PurN"/>
    <property type="match status" value="1"/>
</dbReference>
<dbReference type="PANTHER" id="PTHR43369:SF2">
    <property type="entry name" value="PHOSPHORIBOSYLGLYCINAMIDE FORMYLTRANSFERASE"/>
    <property type="match status" value="1"/>
</dbReference>
<dbReference type="GO" id="GO:0006189">
    <property type="term" value="P:'de novo' IMP biosynthetic process"/>
    <property type="evidence" value="ECO:0007669"/>
    <property type="project" value="UniProtKB-UniRule"/>
</dbReference>
<name>A0A2H6LGC1_9NOSO</name>
<keyword evidence="2 4" id="KW-0808">Transferase</keyword>
<protein>
    <recommendedName>
        <fullName evidence="4">Phosphoribosylglycinamide formyltransferase</fullName>
        <ecNumber evidence="4">2.1.2.2</ecNumber>
    </recommendedName>
    <alternativeName>
        <fullName evidence="4">5'-phosphoribosylglycinamide transformylase</fullName>
    </alternativeName>
    <alternativeName>
        <fullName evidence="4">GAR transformylase</fullName>
        <shortName evidence="4">GART</shortName>
    </alternativeName>
</protein>
<feature type="active site" description="Proton donor" evidence="4">
    <location>
        <position position="134"/>
    </location>
</feature>
<evidence type="ECO:0000313" key="7">
    <source>
        <dbReference type="Proteomes" id="UP000236527"/>
    </source>
</evidence>
<comment type="pathway">
    <text evidence="1 4">Purine metabolism; IMP biosynthesis via de novo pathway; N(2)-formyl-N(1)-(5-phospho-D-ribosyl)glycinamide from N(1)-(5-phospho-D-ribosyl)glycinamide (10-formyl THF route): step 1/1.</text>
</comment>
<comment type="caution">
    <text evidence="6">The sequence shown here is derived from an EMBL/GenBank/DDBJ whole genome shotgun (WGS) entry which is preliminary data.</text>
</comment>
<dbReference type="EC" id="2.1.2.2" evidence="4"/>
<dbReference type="InterPro" id="IPR036477">
    <property type="entry name" value="Formyl_transf_N_sf"/>
</dbReference>
<dbReference type="UniPathway" id="UPA00074">
    <property type="reaction ID" value="UER00126"/>
</dbReference>
<dbReference type="Gene3D" id="3.40.50.170">
    <property type="entry name" value="Formyl transferase, N-terminal domain"/>
    <property type="match status" value="1"/>
</dbReference>
<keyword evidence="7" id="KW-1185">Reference proteome</keyword>
<comment type="similarity">
    <text evidence="4">Belongs to the GART family.</text>
</comment>
<dbReference type="Pfam" id="PF00551">
    <property type="entry name" value="Formyl_trans_N"/>
    <property type="match status" value="1"/>
</dbReference>
<evidence type="ECO:0000256" key="4">
    <source>
        <dbReference type="HAMAP-Rule" id="MF_01930"/>
    </source>
</evidence>